<accession>A0ABS8V1F6</accession>
<comment type="caution">
    <text evidence="1">The sequence shown here is derived from an EMBL/GenBank/DDBJ whole genome shotgun (WGS) entry which is preliminary data.</text>
</comment>
<evidence type="ECO:0000313" key="2">
    <source>
        <dbReference type="Proteomes" id="UP000823775"/>
    </source>
</evidence>
<dbReference type="PANTHER" id="PTHR24423">
    <property type="entry name" value="TWO-COMPONENT SENSOR HISTIDINE KINASE"/>
    <property type="match status" value="1"/>
</dbReference>
<dbReference type="PANTHER" id="PTHR24423:SF629">
    <property type="entry name" value="PROTEIN EIN4"/>
    <property type="match status" value="1"/>
</dbReference>
<proteinExistence type="predicted"/>
<reference evidence="1 2" key="1">
    <citation type="journal article" date="2021" name="BMC Genomics">
        <title>Datura genome reveals duplications of psychoactive alkaloid biosynthetic genes and high mutation rate following tissue culture.</title>
        <authorList>
            <person name="Rajewski A."/>
            <person name="Carter-House D."/>
            <person name="Stajich J."/>
            <person name="Litt A."/>
        </authorList>
    </citation>
    <scope>NUCLEOTIDE SEQUENCE [LARGE SCALE GENOMIC DNA]</scope>
    <source>
        <strain evidence="1">AR-01</strain>
    </source>
</reference>
<protein>
    <submittedName>
        <fullName evidence="1">Uncharacterized protein</fullName>
    </submittedName>
</protein>
<dbReference type="EMBL" id="JACEIK010003077">
    <property type="protein sequence ID" value="MCD9640186.1"/>
    <property type="molecule type" value="Genomic_DNA"/>
</dbReference>
<dbReference type="Proteomes" id="UP000823775">
    <property type="component" value="Unassembled WGS sequence"/>
</dbReference>
<organism evidence="1 2">
    <name type="scientific">Datura stramonium</name>
    <name type="common">Jimsonweed</name>
    <name type="synonym">Common thornapple</name>
    <dbReference type="NCBI Taxonomy" id="4076"/>
    <lineage>
        <taxon>Eukaryota</taxon>
        <taxon>Viridiplantae</taxon>
        <taxon>Streptophyta</taxon>
        <taxon>Embryophyta</taxon>
        <taxon>Tracheophyta</taxon>
        <taxon>Spermatophyta</taxon>
        <taxon>Magnoliopsida</taxon>
        <taxon>eudicotyledons</taxon>
        <taxon>Gunneridae</taxon>
        <taxon>Pentapetalae</taxon>
        <taxon>asterids</taxon>
        <taxon>lamiids</taxon>
        <taxon>Solanales</taxon>
        <taxon>Solanaceae</taxon>
        <taxon>Solanoideae</taxon>
        <taxon>Datureae</taxon>
        <taxon>Datura</taxon>
    </lineage>
</organism>
<evidence type="ECO:0000313" key="1">
    <source>
        <dbReference type="EMBL" id="MCD9640186.1"/>
    </source>
</evidence>
<keyword evidence="2" id="KW-1185">Reference proteome</keyword>
<gene>
    <name evidence="1" type="ORF">HAX54_025331</name>
</gene>
<name>A0ABS8V1F6_DATST</name>
<sequence>MKRCISSHNAGGSVSGGGQKHFAQAIYVDDDDAVFVEHANKAKSVEGNNGVNLQDGLATQGGVEMSHAVTVDSSNRGVASLDEFLSSLPILNAVDGDKAGLPSEGLIFPLPDHCKTKLNCNLNSYYAKRLVLSSADDRVWSYDEMDIVEVVADHVTVVLSHATALEESQTMKEKLEMSCVLQAKENTMKAS</sequence>